<dbReference type="InterPro" id="IPR018746">
    <property type="entry name" value="DUF2298"/>
</dbReference>
<proteinExistence type="predicted"/>
<sequence>MELGLVVLWMAVFLLLGFAALPVAAWLLPETEYVGFAIPIALAVVGVVGHLVGQVAFGWPALLAGLAVLLALSVATAGRTDVDLDTDRLAEYGLVFVAAFSLIVVIRGVDPSAAPLPVAIGEKFLDFGLLNTLERSGSLPPESMWFADEPVKYYYGGHLVVSLLSTLTGTSTVYAYNLGLAGVYATLLVAAYALAASIVRPYDVSRWAAGALGAFFVGVASNLETAVRLAAWLLPDGIAESLVSWAGMDAGVTAWSPADFSYWDASRVIPVEPGNPDSGFAAATEFPLFAWLNGDLHAHMMSQPFMLLAAGLLLAVWRSPADHRRLLLFGFLPPLVGLIGFINLWSLPTALGLTALTVFFVPDGPGWLLPARLRPPASERRGRDEMERFVGAALSTAVVALGAIVWTLPFWTTVILGSPDQSVGYWDQWTPLGPLVVVLGGFLAAIGVYVARALHEQDERAHPGVVLAAGVFVVGTATVLGVAAVGVAVPLILSGWWLLRREAVGFETVLVVAGAGLVLLVELVTIEGERFNVIFKPYVHVWLFWAIGAAVALSRLAAGWPTTDSVVTTRRRQAGTALVVALVLLTVPYAGFALQNHVDAGTPTTDEVGATLDATAYLEVRFPGEAGAIRWLDTRDGQPTILTTAPAGYTWDSQEGDGAAAPASLTGLPTVAGWSHEAQYRGDEPYNRRVEDVHAMYGGDAGTQRRLLGEYDVEYIYVGPAERNSPYFEVSVDTLDAVTPVRTVGRVTIYEVDQSALAG</sequence>
<reference evidence="2 3" key="1">
    <citation type="submission" date="2016-10" db="EMBL/GenBank/DDBJ databases">
        <authorList>
            <person name="de Groot N.N."/>
        </authorList>
    </citation>
    <scope>NUCLEOTIDE SEQUENCE [LARGE SCALE GENOMIC DNA]</scope>
    <source>
        <strain evidence="2 3">IBRC-M10015</strain>
    </source>
</reference>
<dbReference type="OrthoDB" id="313199at2157"/>
<gene>
    <name evidence="2" type="ORF">SAMN05216226_101253</name>
</gene>
<feature type="transmembrane region" description="Helical" evidence="1">
    <location>
        <begin position="89"/>
        <end position="109"/>
    </location>
</feature>
<feature type="transmembrane region" description="Helical" evidence="1">
    <location>
        <begin position="505"/>
        <end position="526"/>
    </location>
</feature>
<evidence type="ECO:0000256" key="1">
    <source>
        <dbReference type="SAM" id="Phobius"/>
    </source>
</evidence>
<dbReference type="NCBIfam" id="TIGR03662">
    <property type="entry name" value="Chlor_Arch_YYY"/>
    <property type="match status" value="1"/>
</dbReference>
<dbReference type="EMBL" id="FNFC01000001">
    <property type="protein sequence ID" value="SDJ23506.1"/>
    <property type="molecule type" value="Genomic_DNA"/>
</dbReference>
<feature type="transmembrane region" description="Helical" evidence="1">
    <location>
        <begin position="577"/>
        <end position="594"/>
    </location>
</feature>
<accession>A0A1G8S2S8</accession>
<dbReference type="AlphaFoldDB" id="A0A1G8S2S8"/>
<feature type="transmembrane region" description="Helical" evidence="1">
    <location>
        <begin position="207"/>
        <end position="234"/>
    </location>
</feature>
<feature type="transmembrane region" description="Helical" evidence="1">
    <location>
        <begin position="33"/>
        <end position="52"/>
    </location>
</feature>
<feature type="transmembrane region" description="Helical" evidence="1">
    <location>
        <begin position="538"/>
        <end position="557"/>
    </location>
</feature>
<dbReference type="PANTHER" id="PTHR10790:SF51">
    <property type="entry name" value="TETRATRICOPEPTIDE REPEAT PROTEIN"/>
    <property type="match status" value="1"/>
</dbReference>
<keyword evidence="3" id="KW-1185">Reference proteome</keyword>
<name>A0A1G8S2S8_9EURY</name>
<feature type="transmembrane region" description="Helical" evidence="1">
    <location>
        <begin position="326"/>
        <end position="345"/>
    </location>
</feature>
<protein>
    <submittedName>
        <fullName evidence="2">Chlor_Arch_YYY domain-containing protein</fullName>
    </submittedName>
</protein>
<dbReference type="Proteomes" id="UP000198856">
    <property type="component" value="Unassembled WGS sequence"/>
</dbReference>
<dbReference type="RefSeq" id="WP_092698612.1">
    <property type="nucleotide sequence ID" value="NZ_FNFC01000001.1"/>
</dbReference>
<dbReference type="Pfam" id="PF10060">
    <property type="entry name" value="DUF2298"/>
    <property type="match status" value="1"/>
</dbReference>
<feature type="transmembrane region" description="Helical" evidence="1">
    <location>
        <begin position="6"/>
        <end position="28"/>
    </location>
</feature>
<keyword evidence="1" id="KW-1133">Transmembrane helix</keyword>
<evidence type="ECO:0000313" key="2">
    <source>
        <dbReference type="EMBL" id="SDJ23506.1"/>
    </source>
</evidence>
<feature type="transmembrane region" description="Helical" evidence="1">
    <location>
        <begin position="432"/>
        <end position="454"/>
    </location>
</feature>
<evidence type="ECO:0000313" key="3">
    <source>
        <dbReference type="Proteomes" id="UP000198856"/>
    </source>
</evidence>
<organism evidence="2 3">
    <name type="scientific">Halovenus aranensis</name>
    <dbReference type="NCBI Taxonomy" id="890420"/>
    <lineage>
        <taxon>Archaea</taxon>
        <taxon>Methanobacteriati</taxon>
        <taxon>Methanobacteriota</taxon>
        <taxon>Stenosarchaea group</taxon>
        <taxon>Halobacteria</taxon>
        <taxon>Halobacteriales</taxon>
        <taxon>Haloarculaceae</taxon>
        <taxon>Halovenus</taxon>
    </lineage>
</organism>
<dbReference type="STRING" id="890420.SAMN05216226_101253"/>
<feature type="transmembrane region" description="Helical" evidence="1">
    <location>
        <begin position="58"/>
        <end position="77"/>
    </location>
</feature>
<feature type="transmembrane region" description="Helical" evidence="1">
    <location>
        <begin position="351"/>
        <end position="369"/>
    </location>
</feature>
<feature type="transmembrane region" description="Helical" evidence="1">
    <location>
        <begin position="173"/>
        <end position="195"/>
    </location>
</feature>
<feature type="transmembrane region" description="Helical" evidence="1">
    <location>
        <begin position="466"/>
        <end position="499"/>
    </location>
</feature>
<feature type="transmembrane region" description="Helical" evidence="1">
    <location>
        <begin position="296"/>
        <end position="317"/>
    </location>
</feature>
<feature type="transmembrane region" description="Helical" evidence="1">
    <location>
        <begin position="389"/>
        <end position="412"/>
    </location>
</feature>
<dbReference type="PANTHER" id="PTHR10790">
    <property type="entry name" value="TPR-DOMAIN CONTAINING PROTEIN"/>
    <property type="match status" value="1"/>
</dbReference>
<keyword evidence="1" id="KW-0472">Membrane</keyword>
<keyword evidence="1" id="KW-0812">Transmembrane</keyword>